<feature type="domain" description="Aminotransferase class V" evidence="2">
    <location>
        <begin position="28"/>
        <end position="388"/>
    </location>
</feature>
<dbReference type="PANTHER" id="PTHR43586:SF15">
    <property type="entry name" value="BLR3095 PROTEIN"/>
    <property type="match status" value="1"/>
</dbReference>
<evidence type="ECO:0000256" key="1">
    <source>
        <dbReference type="ARBA" id="ARBA00022898"/>
    </source>
</evidence>
<evidence type="ECO:0000313" key="4">
    <source>
        <dbReference type="Proteomes" id="UP000319143"/>
    </source>
</evidence>
<accession>A0A5C6D956</accession>
<dbReference type="GO" id="GO:0031071">
    <property type="term" value="F:cysteine desulfurase activity"/>
    <property type="evidence" value="ECO:0007669"/>
    <property type="project" value="UniProtKB-EC"/>
</dbReference>
<dbReference type="Gene3D" id="3.40.640.10">
    <property type="entry name" value="Type I PLP-dependent aspartate aminotransferase-like (Major domain)"/>
    <property type="match status" value="1"/>
</dbReference>
<dbReference type="Gene3D" id="3.90.1150.10">
    <property type="entry name" value="Aspartate Aminotransferase, domain 1"/>
    <property type="match status" value="1"/>
</dbReference>
<dbReference type="Pfam" id="PF00266">
    <property type="entry name" value="Aminotran_5"/>
    <property type="match status" value="1"/>
</dbReference>
<dbReference type="InterPro" id="IPR015422">
    <property type="entry name" value="PyrdxlP-dep_Trfase_small"/>
</dbReference>
<organism evidence="3 4">
    <name type="scientific">Novipirellula artificiosorum</name>
    <dbReference type="NCBI Taxonomy" id="2528016"/>
    <lineage>
        <taxon>Bacteria</taxon>
        <taxon>Pseudomonadati</taxon>
        <taxon>Planctomycetota</taxon>
        <taxon>Planctomycetia</taxon>
        <taxon>Pirellulales</taxon>
        <taxon>Pirellulaceae</taxon>
        <taxon>Novipirellula</taxon>
    </lineage>
</organism>
<dbReference type="RefSeq" id="WP_231615890.1">
    <property type="nucleotide sequence ID" value="NZ_SJPV01000010.1"/>
</dbReference>
<dbReference type="SUPFAM" id="SSF53383">
    <property type="entry name" value="PLP-dependent transferases"/>
    <property type="match status" value="1"/>
</dbReference>
<dbReference type="AlphaFoldDB" id="A0A5C6D956"/>
<comment type="caution">
    <text evidence="3">The sequence shown here is derived from an EMBL/GenBank/DDBJ whole genome shotgun (WGS) entry which is preliminary data.</text>
</comment>
<keyword evidence="4" id="KW-1185">Reference proteome</keyword>
<evidence type="ECO:0000259" key="2">
    <source>
        <dbReference type="Pfam" id="PF00266"/>
    </source>
</evidence>
<keyword evidence="1" id="KW-0663">Pyridoxal phosphate</keyword>
<dbReference type="PANTHER" id="PTHR43586">
    <property type="entry name" value="CYSTEINE DESULFURASE"/>
    <property type="match status" value="1"/>
</dbReference>
<keyword evidence="3" id="KW-0808">Transferase</keyword>
<evidence type="ECO:0000313" key="3">
    <source>
        <dbReference type="EMBL" id="TWU33390.1"/>
    </source>
</evidence>
<gene>
    <name evidence="3" type="primary">sufS</name>
    <name evidence="3" type="ORF">Poly41_51440</name>
</gene>
<proteinExistence type="predicted"/>
<protein>
    <submittedName>
        <fullName evidence="3">Cysteine desulfurase</fullName>
        <ecNumber evidence="3">2.8.1.7</ecNumber>
    </submittedName>
</protein>
<dbReference type="Proteomes" id="UP000319143">
    <property type="component" value="Unassembled WGS sequence"/>
</dbReference>
<dbReference type="InterPro" id="IPR015421">
    <property type="entry name" value="PyrdxlP-dep_Trfase_major"/>
</dbReference>
<sequence length="401" mass="43839">MKNWQSGVETAPWTWWRGLMPVTDPWAYFDHAAVAPLSQPAASAIAKFAEQAAQVGDTVWPQWAARNEQLRKSTAKMIGCLDREVCLIPNTSTGINYVAEGWPWQPGDNVVIPEGEFPSNLFPWMNQRVKGVELRVVPRRISDNGRSQEVHVSDLIDAVDGSTRMIAASWVGYASGFRLDVAELVEQAHRRGVLVFLDAIQGLGMYPLDLQRVPVDFLAADGHKWLLGPEGAGVAMIRTEHLSKLRLGNIGWGSVKNAHNYTEPKMELRNEAARYESGSANMVGLTGLAASMEIFLTVAEHHGPAAIEQRVVGLAGLLDRQLRAAGATTTLATSEANRSGIVTFFVEGVDPVRIRERGLEQHVAVSCRGGGVRASVHAYNNEEDIERLAAVVKSFGSLQRS</sequence>
<name>A0A5C6D956_9BACT</name>
<dbReference type="InterPro" id="IPR000192">
    <property type="entry name" value="Aminotrans_V_dom"/>
</dbReference>
<dbReference type="EC" id="2.8.1.7" evidence="3"/>
<reference evidence="3 4" key="1">
    <citation type="submission" date="2019-02" db="EMBL/GenBank/DDBJ databases">
        <title>Deep-cultivation of Planctomycetes and their phenomic and genomic characterization uncovers novel biology.</title>
        <authorList>
            <person name="Wiegand S."/>
            <person name="Jogler M."/>
            <person name="Boedeker C."/>
            <person name="Pinto D."/>
            <person name="Vollmers J."/>
            <person name="Rivas-Marin E."/>
            <person name="Kohn T."/>
            <person name="Peeters S.H."/>
            <person name="Heuer A."/>
            <person name="Rast P."/>
            <person name="Oberbeckmann S."/>
            <person name="Bunk B."/>
            <person name="Jeske O."/>
            <person name="Meyerdierks A."/>
            <person name="Storesund J.E."/>
            <person name="Kallscheuer N."/>
            <person name="Luecker S."/>
            <person name="Lage O.M."/>
            <person name="Pohl T."/>
            <person name="Merkel B.J."/>
            <person name="Hornburger P."/>
            <person name="Mueller R.-W."/>
            <person name="Bruemmer F."/>
            <person name="Labrenz M."/>
            <person name="Spormann A.M."/>
            <person name="Op Den Camp H."/>
            <person name="Overmann J."/>
            <person name="Amann R."/>
            <person name="Jetten M.S.M."/>
            <person name="Mascher T."/>
            <person name="Medema M.H."/>
            <person name="Devos D.P."/>
            <person name="Kaster A.-K."/>
            <person name="Ovreas L."/>
            <person name="Rohde M."/>
            <person name="Galperin M.Y."/>
            <person name="Jogler C."/>
        </authorList>
    </citation>
    <scope>NUCLEOTIDE SEQUENCE [LARGE SCALE GENOMIC DNA]</scope>
    <source>
        <strain evidence="3 4">Poly41</strain>
    </source>
</reference>
<dbReference type="InterPro" id="IPR015424">
    <property type="entry name" value="PyrdxlP-dep_Trfase"/>
</dbReference>
<dbReference type="EMBL" id="SJPV01000010">
    <property type="protein sequence ID" value="TWU33390.1"/>
    <property type="molecule type" value="Genomic_DNA"/>
</dbReference>